<feature type="transmembrane region" description="Helical" evidence="2">
    <location>
        <begin position="276"/>
        <end position="294"/>
    </location>
</feature>
<accession>A0ABV8IJC7</accession>
<organism evidence="4 5">
    <name type="scientific">Planomonospora corallina</name>
    <dbReference type="NCBI Taxonomy" id="1806052"/>
    <lineage>
        <taxon>Bacteria</taxon>
        <taxon>Bacillati</taxon>
        <taxon>Actinomycetota</taxon>
        <taxon>Actinomycetes</taxon>
        <taxon>Streptosporangiales</taxon>
        <taxon>Streptosporangiaceae</taxon>
        <taxon>Planomonospora</taxon>
    </lineage>
</organism>
<keyword evidence="5" id="KW-1185">Reference proteome</keyword>
<name>A0ABV8IJC7_9ACTN</name>
<dbReference type="InterPro" id="IPR037185">
    <property type="entry name" value="EmrE-like"/>
</dbReference>
<feature type="transmembrane region" description="Helical" evidence="2">
    <location>
        <begin position="12"/>
        <end position="33"/>
    </location>
</feature>
<evidence type="ECO:0000256" key="2">
    <source>
        <dbReference type="SAM" id="Phobius"/>
    </source>
</evidence>
<dbReference type="Pfam" id="PF00892">
    <property type="entry name" value="EamA"/>
    <property type="match status" value="2"/>
</dbReference>
<sequence length="316" mass="32267">MEQIIPSEPRAGRLALAAAGVTVLLWASAFVSIRSAGEHYSPGALALGRLLVGSLVLAAILVVRGEGWPKRAAWPGILGSGVLWFGLYMVALNWGEREVDAGTAAMIVNIGPILIALLGGLLLKEGFPARLMAGMAVSFAGAVVVGVSMSGGDSGSSVLGVLLCLAAAVLYAAGVVCQKPALRHGSALQVTTFGCVVGTVTCLPFAGQLATEVARAPLSATLNMVYLGVFPTALAFTTWAYALARTTAGKMGATTYIVPALVVLMSWMVLDEVPGWLTVAGGVLCLAGVAVSRGETGALLRRLRGRGAPAEAARRA</sequence>
<gene>
    <name evidence="4" type="ORF">ACFOWE_32880</name>
</gene>
<reference evidence="5" key="1">
    <citation type="journal article" date="2019" name="Int. J. Syst. Evol. Microbiol.">
        <title>The Global Catalogue of Microorganisms (GCM) 10K type strain sequencing project: providing services to taxonomists for standard genome sequencing and annotation.</title>
        <authorList>
            <consortium name="The Broad Institute Genomics Platform"/>
            <consortium name="The Broad Institute Genome Sequencing Center for Infectious Disease"/>
            <person name="Wu L."/>
            <person name="Ma J."/>
        </authorList>
    </citation>
    <scope>NUCLEOTIDE SEQUENCE [LARGE SCALE GENOMIC DNA]</scope>
    <source>
        <strain evidence="5">TBRC 4489</strain>
    </source>
</reference>
<dbReference type="EMBL" id="JBHSBM010000075">
    <property type="protein sequence ID" value="MFC4063099.1"/>
    <property type="molecule type" value="Genomic_DNA"/>
</dbReference>
<dbReference type="Gene3D" id="1.10.3730.20">
    <property type="match status" value="1"/>
</dbReference>
<feature type="transmembrane region" description="Helical" evidence="2">
    <location>
        <begin position="226"/>
        <end position="244"/>
    </location>
</feature>
<keyword evidence="2" id="KW-1133">Transmembrane helix</keyword>
<feature type="transmembrane region" description="Helical" evidence="2">
    <location>
        <begin position="45"/>
        <end position="63"/>
    </location>
</feature>
<evidence type="ECO:0000256" key="1">
    <source>
        <dbReference type="ARBA" id="ARBA00007362"/>
    </source>
</evidence>
<feature type="transmembrane region" description="Helical" evidence="2">
    <location>
        <begin position="251"/>
        <end position="270"/>
    </location>
</feature>
<keyword evidence="2" id="KW-0812">Transmembrane</keyword>
<dbReference type="InterPro" id="IPR000620">
    <property type="entry name" value="EamA_dom"/>
</dbReference>
<dbReference type="InterPro" id="IPR052756">
    <property type="entry name" value="Alkyne_AA_exporter"/>
</dbReference>
<feature type="domain" description="EamA" evidence="3">
    <location>
        <begin position="19"/>
        <end position="145"/>
    </location>
</feature>
<feature type="transmembrane region" description="Helical" evidence="2">
    <location>
        <begin position="103"/>
        <end position="123"/>
    </location>
</feature>
<dbReference type="SUPFAM" id="SSF103481">
    <property type="entry name" value="Multidrug resistance efflux transporter EmrE"/>
    <property type="match status" value="2"/>
</dbReference>
<feature type="domain" description="EamA" evidence="3">
    <location>
        <begin position="159"/>
        <end position="291"/>
    </location>
</feature>
<keyword evidence="2" id="KW-0472">Membrane</keyword>
<feature type="transmembrane region" description="Helical" evidence="2">
    <location>
        <begin position="157"/>
        <end position="176"/>
    </location>
</feature>
<dbReference type="PANTHER" id="PTHR12715:SF4">
    <property type="entry name" value="EAMA DOMAIN-CONTAINING PROTEIN"/>
    <property type="match status" value="1"/>
</dbReference>
<dbReference type="PANTHER" id="PTHR12715">
    <property type="entry name" value="TRANSPORTER, DRUG/METABOLITE EXPORTER FAMILY"/>
    <property type="match status" value="1"/>
</dbReference>
<proteinExistence type="inferred from homology"/>
<evidence type="ECO:0000259" key="3">
    <source>
        <dbReference type="Pfam" id="PF00892"/>
    </source>
</evidence>
<evidence type="ECO:0000313" key="5">
    <source>
        <dbReference type="Proteomes" id="UP001595850"/>
    </source>
</evidence>
<feature type="transmembrane region" description="Helical" evidence="2">
    <location>
        <begin position="72"/>
        <end position="91"/>
    </location>
</feature>
<dbReference type="Proteomes" id="UP001595850">
    <property type="component" value="Unassembled WGS sequence"/>
</dbReference>
<feature type="transmembrane region" description="Helical" evidence="2">
    <location>
        <begin position="188"/>
        <end position="206"/>
    </location>
</feature>
<dbReference type="RefSeq" id="WP_377294796.1">
    <property type="nucleotide sequence ID" value="NZ_JBHSBM010000075.1"/>
</dbReference>
<comment type="caution">
    <text evidence="4">The sequence shown here is derived from an EMBL/GenBank/DDBJ whole genome shotgun (WGS) entry which is preliminary data.</text>
</comment>
<feature type="transmembrane region" description="Helical" evidence="2">
    <location>
        <begin position="130"/>
        <end position="151"/>
    </location>
</feature>
<evidence type="ECO:0000313" key="4">
    <source>
        <dbReference type="EMBL" id="MFC4063099.1"/>
    </source>
</evidence>
<protein>
    <submittedName>
        <fullName evidence="4">DMT family transporter</fullName>
    </submittedName>
</protein>
<comment type="similarity">
    <text evidence="1">Belongs to the EamA transporter family.</text>
</comment>